<keyword evidence="3" id="KW-0677">Repeat</keyword>
<dbReference type="InterPro" id="IPR036855">
    <property type="entry name" value="Znf_CCCH_sf"/>
</dbReference>
<evidence type="ECO:0000259" key="10">
    <source>
        <dbReference type="PROSITE" id="PS50103"/>
    </source>
</evidence>
<evidence type="ECO:0000256" key="5">
    <source>
        <dbReference type="ARBA" id="ARBA00022833"/>
    </source>
</evidence>
<dbReference type="Proteomes" id="UP000036987">
    <property type="component" value="Unassembled WGS sequence"/>
</dbReference>
<feature type="region of interest" description="Disordered" evidence="9">
    <location>
        <begin position="1"/>
        <end position="26"/>
    </location>
</feature>
<dbReference type="InterPro" id="IPR044715">
    <property type="entry name" value="WDR86-like"/>
</dbReference>
<evidence type="ECO:0000256" key="3">
    <source>
        <dbReference type="ARBA" id="ARBA00022737"/>
    </source>
</evidence>
<reference evidence="12" key="1">
    <citation type="journal article" date="2016" name="Nature">
        <title>The genome of the seagrass Zostera marina reveals angiosperm adaptation to the sea.</title>
        <authorList>
            <person name="Olsen J.L."/>
            <person name="Rouze P."/>
            <person name="Verhelst B."/>
            <person name="Lin Y.-C."/>
            <person name="Bayer T."/>
            <person name="Collen J."/>
            <person name="Dattolo E."/>
            <person name="De Paoli E."/>
            <person name="Dittami S."/>
            <person name="Maumus F."/>
            <person name="Michel G."/>
            <person name="Kersting A."/>
            <person name="Lauritano C."/>
            <person name="Lohaus R."/>
            <person name="Toepel M."/>
            <person name="Tonon T."/>
            <person name="Vanneste K."/>
            <person name="Amirebrahimi M."/>
            <person name="Brakel J."/>
            <person name="Bostroem C."/>
            <person name="Chovatia M."/>
            <person name="Grimwood J."/>
            <person name="Jenkins J.W."/>
            <person name="Jueterbock A."/>
            <person name="Mraz A."/>
            <person name="Stam W.T."/>
            <person name="Tice H."/>
            <person name="Bornberg-Bauer E."/>
            <person name="Green P.J."/>
            <person name="Pearson G.A."/>
            <person name="Procaccini G."/>
            <person name="Duarte C.M."/>
            <person name="Schmutz J."/>
            <person name="Reusch T.B.H."/>
            <person name="Van de Peer Y."/>
        </authorList>
    </citation>
    <scope>NUCLEOTIDE SEQUENCE [LARGE SCALE GENOMIC DNA]</scope>
    <source>
        <strain evidence="12">cv. Finnish</strain>
    </source>
</reference>
<feature type="zinc finger region" description="C3H1-type" evidence="8">
    <location>
        <begin position="117"/>
        <end position="145"/>
    </location>
</feature>
<dbReference type="SMART" id="SM00356">
    <property type="entry name" value="ZnF_C3H1"/>
    <property type="match status" value="2"/>
</dbReference>
<dbReference type="SMART" id="SM00320">
    <property type="entry name" value="WD40"/>
    <property type="match status" value="5"/>
</dbReference>
<dbReference type="AlphaFoldDB" id="A0A0K9PZ18"/>
<dbReference type="GO" id="GO:0008270">
    <property type="term" value="F:zinc ion binding"/>
    <property type="evidence" value="ECO:0007669"/>
    <property type="project" value="UniProtKB-KW"/>
</dbReference>
<organism evidence="11 12">
    <name type="scientific">Zostera marina</name>
    <name type="common">Eelgrass</name>
    <dbReference type="NCBI Taxonomy" id="29655"/>
    <lineage>
        <taxon>Eukaryota</taxon>
        <taxon>Viridiplantae</taxon>
        <taxon>Streptophyta</taxon>
        <taxon>Embryophyta</taxon>
        <taxon>Tracheophyta</taxon>
        <taxon>Spermatophyta</taxon>
        <taxon>Magnoliopsida</taxon>
        <taxon>Liliopsida</taxon>
        <taxon>Zosteraceae</taxon>
        <taxon>Zostera</taxon>
    </lineage>
</organism>
<dbReference type="PROSITE" id="PS00678">
    <property type="entry name" value="WD_REPEATS_1"/>
    <property type="match status" value="1"/>
</dbReference>
<dbReference type="InterPro" id="IPR020472">
    <property type="entry name" value="WD40_PAC1"/>
</dbReference>
<dbReference type="OMA" id="LATYQCV"/>
<evidence type="ECO:0000313" key="12">
    <source>
        <dbReference type="Proteomes" id="UP000036987"/>
    </source>
</evidence>
<evidence type="ECO:0000256" key="1">
    <source>
        <dbReference type="ARBA" id="ARBA00022574"/>
    </source>
</evidence>
<protein>
    <submittedName>
        <fullName evidence="11">Zinc finger CCCH domain-containing protein 17</fullName>
    </submittedName>
</protein>
<keyword evidence="6" id="KW-0238">DNA-binding</keyword>
<feature type="repeat" description="WD" evidence="7">
    <location>
        <begin position="279"/>
        <end position="318"/>
    </location>
</feature>
<feature type="zinc finger region" description="C3H1-type" evidence="8">
    <location>
        <begin position="29"/>
        <end position="55"/>
    </location>
</feature>
<dbReference type="EMBL" id="LFYR01000391">
    <property type="protein sequence ID" value="KMZ74154.1"/>
    <property type="molecule type" value="Genomic_DNA"/>
</dbReference>
<keyword evidence="12" id="KW-1185">Reference proteome</keyword>
<dbReference type="InterPro" id="IPR001680">
    <property type="entry name" value="WD40_rpt"/>
</dbReference>
<dbReference type="Pfam" id="PF00400">
    <property type="entry name" value="WD40"/>
    <property type="match status" value="3"/>
</dbReference>
<dbReference type="PROSITE" id="PS50082">
    <property type="entry name" value="WD_REPEATS_2"/>
    <property type="match status" value="3"/>
</dbReference>
<proteinExistence type="predicted"/>
<evidence type="ECO:0000256" key="6">
    <source>
        <dbReference type="ARBA" id="ARBA00023125"/>
    </source>
</evidence>
<dbReference type="Gene3D" id="2.130.10.10">
    <property type="entry name" value="YVTN repeat-like/Quinoprotein amine dehydrogenase"/>
    <property type="match status" value="2"/>
</dbReference>
<feature type="repeat" description="WD" evidence="7">
    <location>
        <begin position="319"/>
        <end position="348"/>
    </location>
</feature>
<keyword evidence="2 8" id="KW-0479">Metal-binding</keyword>
<evidence type="ECO:0000256" key="7">
    <source>
        <dbReference type="PROSITE-ProRule" id="PRU00221"/>
    </source>
</evidence>
<accession>A0A0K9PZ18</accession>
<feature type="repeat" description="WD" evidence="7">
    <location>
        <begin position="156"/>
        <end position="197"/>
    </location>
</feature>
<dbReference type="SUPFAM" id="SSF50978">
    <property type="entry name" value="WD40 repeat-like"/>
    <property type="match status" value="1"/>
</dbReference>
<feature type="compositionally biased region" description="Basic and acidic residues" evidence="9">
    <location>
        <begin position="1"/>
        <end position="10"/>
    </location>
</feature>
<dbReference type="GO" id="GO:0003677">
    <property type="term" value="F:DNA binding"/>
    <property type="evidence" value="ECO:0007669"/>
    <property type="project" value="UniProtKB-KW"/>
</dbReference>
<evidence type="ECO:0000256" key="9">
    <source>
        <dbReference type="SAM" id="MobiDB-lite"/>
    </source>
</evidence>
<dbReference type="Pfam" id="PF00642">
    <property type="entry name" value="zf-CCCH"/>
    <property type="match status" value="1"/>
</dbReference>
<evidence type="ECO:0000256" key="8">
    <source>
        <dbReference type="PROSITE-ProRule" id="PRU00723"/>
    </source>
</evidence>
<keyword evidence="5 8" id="KW-0862">Zinc</keyword>
<dbReference type="PANTHER" id="PTHR44489">
    <property type="match status" value="1"/>
</dbReference>
<dbReference type="InterPro" id="IPR015943">
    <property type="entry name" value="WD40/YVTN_repeat-like_dom_sf"/>
</dbReference>
<keyword evidence="1 7" id="KW-0853">WD repeat</keyword>
<dbReference type="OrthoDB" id="59941at2759"/>
<dbReference type="InterPro" id="IPR036322">
    <property type="entry name" value="WD40_repeat_dom_sf"/>
</dbReference>
<dbReference type="InterPro" id="IPR000571">
    <property type="entry name" value="Znf_CCCH"/>
</dbReference>
<dbReference type="InterPro" id="IPR019775">
    <property type="entry name" value="WD40_repeat_CS"/>
</dbReference>
<dbReference type="PANTHER" id="PTHR44489:SF1">
    <property type="entry name" value="ZINC FINGER CCCH DOMAIN-CONTAINING PROTEIN 63"/>
    <property type="match status" value="1"/>
</dbReference>
<evidence type="ECO:0000256" key="4">
    <source>
        <dbReference type="ARBA" id="ARBA00022771"/>
    </source>
</evidence>
<dbReference type="PRINTS" id="PR00320">
    <property type="entry name" value="GPROTEINBRPT"/>
</dbReference>
<gene>
    <name evidence="11" type="ORF">ZOSMA_133G00030</name>
</gene>
<comment type="caution">
    <text evidence="11">The sequence shown here is derived from an EMBL/GenBank/DDBJ whole genome shotgun (WGS) entry which is preliminary data.</text>
</comment>
<feature type="domain" description="C3H1-type" evidence="10">
    <location>
        <begin position="29"/>
        <end position="55"/>
    </location>
</feature>
<dbReference type="PROSITE" id="PS50103">
    <property type="entry name" value="ZF_C3H1"/>
    <property type="match status" value="2"/>
</dbReference>
<evidence type="ECO:0000256" key="2">
    <source>
        <dbReference type="ARBA" id="ARBA00022723"/>
    </source>
</evidence>
<evidence type="ECO:0000313" key="11">
    <source>
        <dbReference type="EMBL" id="KMZ74154.1"/>
    </source>
</evidence>
<name>A0A0K9PZ18_ZOSMR</name>
<dbReference type="PROSITE" id="PS50294">
    <property type="entry name" value="WD_REPEATS_REGION"/>
    <property type="match status" value="2"/>
</dbReference>
<dbReference type="STRING" id="29655.A0A0K9PZ18"/>
<dbReference type="Gene3D" id="3.30.1370.210">
    <property type="match status" value="1"/>
</dbReference>
<sequence length="438" mass="47419">MDVDFMERNGNKRGVNQRNVGGGRHYNGPGSGKVCAFWLEGRCNRNPCNFLHQKPDQIHNREEVSQQKRALVWRNPNGSGGSSNQNGPSKWGKTNNGVGGASSGGRALIPTTSGSSGKRDKICNFFYKGNGCKFGDNCKFMHSWFVGDDLALLTPLEGHKKAITGIAFPLGSDKLYSGSNDGSVKVWDCQTGKCIGDFNLGSEVGCLVSEGAWLFVGVLNAVKAWNPLIGIDLTLDGPVGIVYSLVIGNDFLFAGVQNGNILAWKVHVATNNFEPAASLSGHQLSVVSLVVGGMRLYSGSMDNTVRVWDLSNLQCIQTLTAHTSVVTSVLCWDQFLLSSSLDQTIKVWVATENGSLEVTYTHKEEHGVLTLSGMLDTQGKPILLCSNNSNTSHIYDLPSFSERGKIFSKEEIRSIQTGPNGLFFTGDGSGELKVWKWS</sequence>
<feature type="region of interest" description="Disordered" evidence="9">
    <location>
        <begin position="73"/>
        <end position="117"/>
    </location>
</feature>
<dbReference type="SUPFAM" id="SSF90229">
    <property type="entry name" value="CCCH zinc finger"/>
    <property type="match status" value="1"/>
</dbReference>
<keyword evidence="4 8" id="KW-0863">Zinc-finger</keyword>
<feature type="domain" description="C3H1-type" evidence="10">
    <location>
        <begin position="117"/>
        <end position="145"/>
    </location>
</feature>
<dbReference type="FunFam" id="2.130.10.10:FF:000869">
    <property type="entry name" value="Zinc finger CCCH domain-containing protein 48"/>
    <property type="match status" value="1"/>
</dbReference>